<organism evidence="2 3">
    <name type="scientific">Andreprevotia lacus DSM 23236</name>
    <dbReference type="NCBI Taxonomy" id="1121001"/>
    <lineage>
        <taxon>Bacteria</taxon>
        <taxon>Pseudomonadati</taxon>
        <taxon>Pseudomonadota</taxon>
        <taxon>Betaproteobacteria</taxon>
        <taxon>Neisseriales</taxon>
        <taxon>Chitinibacteraceae</taxon>
        <taxon>Andreprevotia</taxon>
    </lineage>
</organism>
<dbReference type="InterPro" id="IPR016181">
    <property type="entry name" value="Acyl_CoA_acyltransferase"/>
</dbReference>
<dbReference type="EMBL" id="FWXD01000013">
    <property type="protein sequence ID" value="SMC26079.1"/>
    <property type="molecule type" value="Genomic_DNA"/>
</dbReference>
<dbReference type="Gene3D" id="3.40.630.30">
    <property type="match status" value="1"/>
</dbReference>
<proteinExistence type="predicted"/>
<dbReference type="SUPFAM" id="SSF55729">
    <property type="entry name" value="Acyl-CoA N-acyltransferases (Nat)"/>
    <property type="match status" value="1"/>
</dbReference>
<dbReference type="PANTHER" id="PTHR43792:SF1">
    <property type="entry name" value="N-ACETYLTRANSFERASE DOMAIN-CONTAINING PROTEIN"/>
    <property type="match status" value="1"/>
</dbReference>
<dbReference type="GO" id="GO:0016747">
    <property type="term" value="F:acyltransferase activity, transferring groups other than amino-acyl groups"/>
    <property type="evidence" value="ECO:0007669"/>
    <property type="project" value="InterPro"/>
</dbReference>
<dbReference type="Proteomes" id="UP000192761">
    <property type="component" value="Unassembled WGS sequence"/>
</dbReference>
<evidence type="ECO:0000313" key="2">
    <source>
        <dbReference type="EMBL" id="SMC26079.1"/>
    </source>
</evidence>
<evidence type="ECO:0000259" key="1">
    <source>
        <dbReference type="PROSITE" id="PS51186"/>
    </source>
</evidence>
<dbReference type="STRING" id="1121001.SAMN02745857_02360"/>
<dbReference type="InterPro" id="IPR000182">
    <property type="entry name" value="GNAT_dom"/>
</dbReference>
<gene>
    <name evidence="2" type="ORF">SAMN02745857_02360</name>
</gene>
<feature type="domain" description="N-acetyltransferase" evidence="1">
    <location>
        <begin position="22"/>
        <end position="190"/>
    </location>
</feature>
<reference evidence="2 3" key="1">
    <citation type="submission" date="2017-04" db="EMBL/GenBank/DDBJ databases">
        <authorList>
            <person name="Afonso C.L."/>
            <person name="Miller P.J."/>
            <person name="Scott M.A."/>
            <person name="Spackman E."/>
            <person name="Goraichik I."/>
            <person name="Dimitrov K.M."/>
            <person name="Suarez D.L."/>
            <person name="Swayne D.E."/>
        </authorList>
    </citation>
    <scope>NUCLEOTIDE SEQUENCE [LARGE SCALE GENOMIC DNA]</scope>
    <source>
        <strain evidence="2 3">DSM 23236</strain>
    </source>
</reference>
<name>A0A1W1XQ34_9NEIS</name>
<dbReference type="AlphaFoldDB" id="A0A1W1XQ34"/>
<accession>A0A1W1XQ34</accession>
<keyword evidence="3" id="KW-1185">Reference proteome</keyword>
<dbReference type="PROSITE" id="PS51186">
    <property type="entry name" value="GNAT"/>
    <property type="match status" value="1"/>
</dbReference>
<dbReference type="InterPro" id="IPR051531">
    <property type="entry name" value="N-acetyltransferase"/>
</dbReference>
<evidence type="ECO:0000313" key="3">
    <source>
        <dbReference type="Proteomes" id="UP000192761"/>
    </source>
</evidence>
<keyword evidence="2" id="KW-0808">Transferase</keyword>
<protein>
    <submittedName>
        <fullName evidence="2">Protein N-acetyltransferase, RimJ/RimL family</fullName>
    </submittedName>
</protein>
<sequence>MHATAHMHVPTVPPLTLETPRLLLRPWRFDDLASYAALNADLEVMRYFPAPMSAAESDAMAERAAGIIALRGWGLWAVEHKDSGEFIGCVGLNIPPPALPCFPCVEIGWRLARAWWRQGYTFEAARAVLDTAFTTLGFEEVVSFTALPNQPSQGVMEKLGMQRDAQTFQHPLVAEGHWLREHCLYRLARADWLRARSQLTV</sequence>
<dbReference type="Pfam" id="PF13302">
    <property type="entry name" value="Acetyltransf_3"/>
    <property type="match status" value="1"/>
</dbReference>
<dbReference type="PANTHER" id="PTHR43792">
    <property type="entry name" value="GNAT FAMILY, PUTATIVE (AFU_ORTHOLOGUE AFUA_3G00765)-RELATED-RELATED"/>
    <property type="match status" value="1"/>
</dbReference>